<proteinExistence type="predicted"/>
<organism evidence="1 2">
    <name type="scientific">Hymenobacter jeollabukensis</name>
    <dbReference type="NCBI Taxonomy" id="2025313"/>
    <lineage>
        <taxon>Bacteria</taxon>
        <taxon>Pseudomonadati</taxon>
        <taxon>Bacteroidota</taxon>
        <taxon>Cytophagia</taxon>
        <taxon>Cytophagales</taxon>
        <taxon>Hymenobacteraceae</taxon>
        <taxon>Hymenobacter</taxon>
    </lineage>
</organism>
<dbReference type="EMBL" id="VAJM01000008">
    <property type="protein sequence ID" value="TLM91162.1"/>
    <property type="molecule type" value="Genomic_DNA"/>
</dbReference>
<accession>A0A5R8WP20</accession>
<evidence type="ECO:0000313" key="1">
    <source>
        <dbReference type="EMBL" id="TLM91162.1"/>
    </source>
</evidence>
<reference evidence="1 2" key="1">
    <citation type="submission" date="2019-05" db="EMBL/GenBank/DDBJ databases">
        <title>Hymenobacter edaphi sp. nov., isolated from abandoned arsenic-contaminated farmland soil.</title>
        <authorList>
            <person name="Nie L."/>
        </authorList>
    </citation>
    <scope>NUCLEOTIDE SEQUENCE [LARGE SCALE GENOMIC DNA]</scope>
    <source>
        <strain evidence="1 2">1-3-3-8</strain>
    </source>
</reference>
<comment type="caution">
    <text evidence="1">The sequence shown here is derived from an EMBL/GenBank/DDBJ whole genome shotgun (WGS) entry which is preliminary data.</text>
</comment>
<sequence length="141" mass="14728">MPIPTVHEFAAALHASAADAESAELAVLSNPLLTAFEEVRSFRPLSVRPVKAPWEGTALAFEASWPDTHALVVAARVSAEHGTSAQLMLRRAGQTIYAVNSTPDQLATDVAQCLGRHIRYHAAAPSAAPAASPDASPAQPA</sequence>
<name>A0A5R8WP20_9BACT</name>
<gene>
    <name evidence="1" type="ORF">FDY95_16335</name>
</gene>
<dbReference type="AlphaFoldDB" id="A0A5R8WP20"/>
<evidence type="ECO:0000313" key="2">
    <source>
        <dbReference type="Proteomes" id="UP000305517"/>
    </source>
</evidence>
<dbReference type="OrthoDB" id="886787at2"/>
<dbReference type="Proteomes" id="UP000305517">
    <property type="component" value="Unassembled WGS sequence"/>
</dbReference>
<dbReference type="RefSeq" id="WP_138079381.1">
    <property type="nucleotide sequence ID" value="NZ_VAJM01000008.1"/>
</dbReference>
<protein>
    <submittedName>
        <fullName evidence="1">Uncharacterized protein</fullName>
    </submittedName>
</protein>
<keyword evidence="2" id="KW-1185">Reference proteome</keyword>